<dbReference type="Gene3D" id="3.90.79.10">
    <property type="entry name" value="Nucleoside Triphosphate Pyrophosphohydrolase"/>
    <property type="match status" value="1"/>
</dbReference>
<evidence type="ECO:0000256" key="3">
    <source>
        <dbReference type="ARBA" id="ARBA00022946"/>
    </source>
</evidence>
<comment type="subcellular location">
    <subcellularLocation>
        <location evidence="1">Mitochondrion</location>
    </subcellularLocation>
</comment>
<dbReference type="PANTHER" id="PTHR13124">
    <property type="entry name" value="39S RIBOSOMAL PROTEIN L46, MITOCHONDRIAL PRECURSOR-RELATED"/>
    <property type="match status" value="1"/>
</dbReference>
<evidence type="ECO:0000256" key="7">
    <source>
        <dbReference type="ARBA" id="ARBA00035190"/>
    </source>
</evidence>
<dbReference type="InterPro" id="IPR040008">
    <property type="entry name" value="Ribosomal_mL46"/>
</dbReference>
<evidence type="ECO:0000313" key="10">
    <source>
        <dbReference type="Proteomes" id="UP000314986"/>
    </source>
</evidence>
<reference evidence="9" key="4">
    <citation type="submission" date="2025-08" db="UniProtKB">
        <authorList>
            <consortium name="Ensembl"/>
        </authorList>
    </citation>
    <scope>IDENTIFICATION</scope>
</reference>
<reference evidence="10" key="1">
    <citation type="journal article" date="2006" name="Science">
        <title>Ancient noncoding elements conserved in the human genome.</title>
        <authorList>
            <person name="Venkatesh B."/>
            <person name="Kirkness E.F."/>
            <person name="Loh Y.H."/>
            <person name="Halpern A.L."/>
            <person name="Lee A.P."/>
            <person name="Johnson J."/>
            <person name="Dandona N."/>
            <person name="Viswanathan L.D."/>
            <person name="Tay A."/>
            <person name="Venter J.C."/>
            <person name="Strausberg R.L."/>
            <person name="Brenner S."/>
        </authorList>
    </citation>
    <scope>NUCLEOTIDE SEQUENCE [LARGE SCALE GENOMIC DNA]</scope>
</reference>
<dbReference type="GO" id="GO:0005762">
    <property type="term" value="C:mitochondrial large ribosomal subunit"/>
    <property type="evidence" value="ECO:0007669"/>
    <property type="project" value="TreeGrafter"/>
</dbReference>
<evidence type="ECO:0000313" key="9">
    <source>
        <dbReference type="Ensembl" id="ENSCMIP00000025883.1"/>
    </source>
</evidence>
<dbReference type="InterPro" id="IPR033650">
    <property type="entry name" value="Ribosomal_mL46_NUDIX"/>
</dbReference>
<dbReference type="GO" id="GO:0003735">
    <property type="term" value="F:structural constituent of ribosome"/>
    <property type="evidence" value="ECO:0007669"/>
    <property type="project" value="InterPro"/>
</dbReference>
<comment type="similarity">
    <text evidence="2">Belongs to the mitochondrion-specific ribosomal protein mL46 family.</text>
</comment>
<dbReference type="Ensembl" id="ENSCMIT00000026310.1">
    <property type="protein sequence ID" value="ENSCMIP00000025883.1"/>
    <property type="gene ID" value="ENSCMIG00000011361.1"/>
</dbReference>
<evidence type="ECO:0000256" key="2">
    <source>
        <dbReference type="ARBA" id="ARBA00009070"/>
    </source>
</evidence>
<dbReference type="CDD" id="cd04661">
    <property type="entry name" value="NUDIX_MRP_L46"/>
    <property type="match status" value="1"/>
</dbReference>
<dbReference type="GO" id="GO:0005743">
    <property type="term" value="C:mitochondrial inner membrane"/>
    <property type="evidence" value="ECO:0007669"/>
    <property type="project" value="UniProtKB-ARBA"/>
</dbReference>
<sequence length="149" mass="17615">LWELSPRRPSHADRENDRLSLNRKLEDKLILLVKERLGDEELWLLPQGEWKPWESLRRTAERTLSALSGDKLRACFLGKAPSGLYKYRYPITLRSSGYEGAKVFFFKAMLTNGDLQTDVKDHVWVTKSELQHYLKPQYLKQLNRFVFDF</sequence>
<protein>
    <recommendedName>
        <fullName evidence="7">Large ribosomal subunit protein mL46</fullName>
    </recommendedName>
    <alternativeName>
        <fullName evidence="8">39S ribosomal protein L46, mitochondrial</fullName>
    </alternativeName>
</protein>
<dbReference type="Proteomes" id="UP000314986">
    <property type="component" value="Unassembled WGS sequence"/>
</dbReference>
<keyword evidence="10" id="KW-1185">Reference proteome</keyword>
<keyword evidence="4" id="KW-0689">Ribosomal protein</keyword>
<evidence type="ECO:0000256" key="8">
    <source>
        <dbReference type="ARBA" id="ARBA00035534"/>
    </source>
</evidence>
<keyword evidence="3" id="KW-0809">Transit peptide</keyword>
<evidence type="ECO:0000256" key="6">
    <source>
        <dbReference type="ARBA" id="ARBA00023274"/>
    </source>
</evidence>
<reference evidence="9" key="5">
    <citation type="submission" date="2025-09" db="UniProtKB">
        <authorList>
            <consortium name="Ensembl"/>
        </authorList>
    </citation>
    <scope>IDENTIFICATION</scope>
</reference>
<keyword evidence="6" id="KW-0687">Ribonucleoprotein</keyword>
<dbReference type="FunFam" id="3.90.79.10:FF:000018">
    <property type="entry name" value="39S ribosomal protein L46, mitochondrial"/>
    <property type="match status" value="1"/>
</dbReference>
<name>A0A4W3IGD5_CALMI</name>
<keyword evidence="5" id="KW-0496">Mitochondrion</keyword>
<evidence type="ECO:0000256" key="4">
    <source>
        <dbReference type="ARBA" id="ARBA00022980"/>
    </source>
</evidence>
<dbReference type="SUPFAM" id="SSF55811">
    <property type="entry name" value="Nudix"/>
    <property type="match status" value="1"/>
</dbReference>
<dbReference type="AlphaFoldDB" id="A0A4W3IGD5"/>
<evidence type="ECO:0000256" key="1">
    <source>
        <dbReference type="ARBA" id="ARBA00004173"/>
    </source>
</evidence>
<reference evidence="10" key="2">
    <citation type="journal article" date="2007" name="PLoS Biol.">
        <title>Survey sequencing and comparative analysis of the elephant shark (Callorhinchus milii) genome.</title>
        <authorList>
            <person name="Venkatesh B."/>
            <person name="Kirkness E.F."/>
            <person name="Loh Y.H."/>
            <person name="Halpern A.L."/>
            <person name="Lee A.P."/>
            <person name="Johnson J."/>
            <person name="Dandona N."/>
            <person name="Viswanathan L.D."/>
            <person name="Tay A."/>
            <person name="Venter J.C."/>
            <person name="Strausberg R.L."/>
            <person name="Brenner S."/>
        </authorList>
    </citation>
    <scope>NUCLEOTIDE SEQUENCE [LARGE SCALE GENOMIC DNA]</scope>
</reference>
<dbReference type="GeneTree" id="ENSGT00390000015400"/>
<dbReference type="InterPro" id="IPR015797">
    <property type="entry name" value="NUDIX_hydrolase-like_dom_sf"/>
</dbReference>
<reference evidence="10" key="3">
    <citation type="journal article" date="2014" name="Nature">
        <title>Elephant shark genome provides unique insights into gnathostome evolution.</title>
        <authorList>
            <consortium name="International Elephant Shark Genome Sequencing Consortium"/>
            <person name="Venkatesh B."/>
            <person name="Lee A.P."/>
            <person name="Ravi V."/>
            <person name="Maurya A.K."/>
            <person name="Lian M.M."/>
            <person name="Swann J.B."/>
            <person name="Ohta Y."/>
            <person name="Flajnik M.F."/>
            <person name="Sutoh Y."/>
            <person name="Kasahara M."/>
            <person name="Hoon S."/>
            <person name="Gangu V."/>
            <person name="Roy S.W."/>
            <person name="Irimia M."/>
            <person name="Korzh V."/>
            <person name="Kondrychyn I."/>
            <person name="Lim Z.W."/>
            <person name="Tay B.H."/>
            <person name="Tohari S."/>
            <person name="Kong K.W."/>
            <person name="Ho S."/>
            <person name="Lorente-Galdos B."/>
            <person name="Quilez J."/>
            <person name="Marques-Bonet T."/>
            <person name="Raney B.J."/>
            <person name="Ingham P.W."/>
            <person name="Tay A."/>
            <person name="Hillier L.W."/>
            <person name="Minx P."/>
            <person name="Boehm T."/>
            <person name="Wilson R.K."/>
            <person name="Brenner S."/>
            <person name="Warren W.C."/>
        </authorList>
    </citation>
    <scope>NUCLEOTIDE SEQUENCE [LARGE SCALE GENOMIC DNA]</scope>
</reference>
<accession>A0A4W3IGD5</accession>
<proteinExistence type="inferred from homology"/>
<dbReference type="PANTHER" id="PTHR13124:SF12">
    <property type="entry name" value="LARGE RIBOSOMAL SUBUNIT PROTEIN ML46"/>
    <property type="match status" value="1"/>
</dbReference>
<evidence type="ECO:0000256" key="5">
    <source>
        <dbReference type="ARBA" id="ARBA00023128"/>
    </source>
</evidence>
<organism evidence="9 10">
    <name type="scientific">Callorhinchus milii</name>
    <name type="common">Ghost shark</name>
    <dbReference type="NCBI Taxonomy" id="7868"/>
    <lineage>
        <taxon>Eukaryota</taxon>
        <taxon>Metazoa</taxon>
        <taxon>Chordata</taxon>
        <taxon>Craniata</taxon>
        <taxon>Vertebrata</taxon>
        <taxon>Chondrichthyes</taxon>
        <taxon>Holocephali</taxon>
        <taxon>Chimaeriformes</taxon>
        <taxon>Callorhinchidae</taxon>
        <taxon>Callorhinchus</taxon>
    </lineage>
</organism>